<dbReference type="SMART" id="SM00448">
    <property type="entry name" value="REC"/>
    <property type="match status" value="1"/>
</dbReference>
<evidence type="ECO:0000313" key="11">
    <source>
        <dbReference type="Proteomes" id="UP000482487"/>
    </source>
</evidence>
<accession>A0A7C9INF7</accession>
<dbReference type="NCBIfam" id="NF001965">
    <property type="entry name" value="PRK00742.1"/>
    <property type="match status" value="1"/>
</dbReference>
<protein>
    <recommendedName>
        <fullName evidence="5">Protein-glutamate methylesterase/protein-glutamine glutaminase</fullName>
        <ecNumber evidence="5">3.1.1.61</ecNumber>
        <ecNumber evidence="5">3.5.1.44</ecNumber>
    </recommendedName>
</protein>
<evidence type="ECO:0000256" key="1">
    <source>
        <dbReference type="ARBA" id="ARBA00022490"/>
    </source>
</evidence>
<comment type="catalytic activity">
    <reaction evidence="5">
        <text>L-glutaminyl-[protein] + H2O = L-glutamyl-[protein] + NH4(+)</text>
        <dbReference type="Rhea" id="RHEA:16441"/>
        <dbReference type="Rhea" id="RHEA-COMP:10207"/>
        <dbReference type="Rhea" id="RHEA-COMP:10208"/>
        <dbReference type="ChEBI" id="CHEBI:15377"/>
        <dbReference type="ChEBI" id="CHEBI:28938"/>
        <dbReference type="ChEBI" id="CHEBI:29973"/>
        <dbReference type="ChEBI" id="CHEBI:30011"/>
        <dbReference type="EC" id="3.5.1.44"/>
    </reaction>
</comment>
<dbReference type="OrthoDB" id="9793421at2"/>
<proteinExistence type="inferred from homology"/>
<dbReference type="CDD" id="cd16432">
    <property type="entry name" value="CheB_Rec"/>
    <property type="match status" value="1"/>
</dbReference>
<dbReference type="GO" id="GO:0050568">
    <property type="term" value="F:protein-glutamine glutaminase activity"/>
    <property type="evidence" value="ECO:0007669"/>
    <property type="project" value="UniProtKB-UniRule"/>
</dbReference>
<dbReference type="PIRSF" id="PIRSF000876">
    <property type="entry name" value="RR_chemtxs_CheB"/>
    <property type="match status" value="1"/>
</dbReference>
<dbReference type="InterPro" id="IPR000673">
    <property type="entry name" value="Sig_transdc_resp-reg_Me-estase"/>
</dbReference>
<reference evidence="10 11" key="1">
    <citation type="submission" date="2020-01" db="EMBL/GenBank/DDBJ databases">
        <title>Genome sequence of Desulfovibrio aerotolerans DSM 16695(T).</title>
        <authorList>
            <person name="Karnachuk O."/>
            <person name="Avakyan M."/>
            <person name="Mardanov A."/>
            <person name="Kadnikov V."/>
            <person name="Ravin N."/>
        </authorList>
    </citation>
    <scope>NUCLEOTIDE SEQUENCE [LARGE SCALE GENOMIC DNA]</scope>
    <source>
        <strain evidence="10 11">DSM 16695</strain>
    </source>
</reference>
<keyword evidence="11" id="KW-1185">Reference proteome</keyword>
<feature type="domain" description="Response regulatory" evidence="8">
    <location>
        <begin position="10"/>
        <end position="125"/>
    </location>
</feature>
<evidence type="ECO:0000256" key="3">
    <source>
        <dbReference type="ARBA" id="ARBA00022801"/>
    </source>
</evidence>
<evidence type="ECO:0000256" key="2">
    <source>
        <dbReference type="ARBA" id="ARBA00022500"/>
    </source>
</evidence>
<keyword evidence="2 5" id="KW-0145">Chemotaxis</keyword>
<dbReference type="InterPro" id="IPR011006">
    <property type="entry name" value="CheY-like_superfamily"/>
</dbReference>
<name>A0A7C9INF7_9BACT</name>
<dbReference type="Gene3D" id="3.40.50.2300">
    <property type="match status" value="1"/>
</dbReference>
<dbReference type="PANTHER" id="PTHR42872:SF6">
    <property type="entry name" value="PROTEIN-GLUTAMATE METHYLESTERASE_PROTEIN-GLUTAMINE GLUTAMINASE"/>
    <property type="match status" value="1"/>
</dbReference>
<dbReference type="Pfam" id="PF01339">
    <property type="entry name" value="CheB_methylest"/>
    <property type="match status" value="1"/>
</dbReference>
<dbReference type="InterPro" id="IPR008248">
    <property type="entry name" value="CheB-like"/>
</dbReference>
<organism evidence="10 11">
    <name type="scientific">Solidesulfovibrio aerotolerans</name>
    <dbReference type="NCBI Taxonomy" id="295255"/>
    <lineage>
        <taxon>Bacteria</taxon>
        <taxon>Pseudomonadati</taxon>
        <taxon>Thermodesulfobacteriota</taxon>
        <taxon>Desulfovibrionia</taxon>
        <taxon>Desulfovibrionales</taxon>
        <taxon>Desulfovibrionaceae</taxon>
        <taxon>Solidesulfovibrio</taxon>
    </lineage>
</organism>
<dbReference type="PROSITE" id="PS50122">
    <property type="entry name" value="CHEB"/>
    <property type="match status" value="1"/>
</dbReference>
<dbReference type="GO" id="GO:0006935">
    <property type="term" value="P:chemotaxis"/>
    <property type="evidence" value="ECO:0007669"/>
    <property type="project" value="UniProtKB-UniRule"/>
</dbReference>
<comment type="similarity">
    <text evidence="5">Belongs to the CheB family.</text>
</comment>
<gene>
    <name evidence="5 10" type="primary">cheB</name>
    <name evidence="10" type="ORF">GTA51_18295</name>
</gene>
<comment type="function">
    <text evidence="5">Involved in chemotaxis. Part of a chemotaxis signal transduction system that modulates chemotaxis in response to various stimuli. Catalyzes the demethylation of specific methylglutamate residues introduced into the chemoreceptors (methyl-accepting chemotaxis proteins or MCP) by CheR. Also mediates the irreversible deamidation of specific glutamine residues to glutamic acid.</text>
</comment>
<evidence type="ECO:0000259" key="9">
    <source>
        <dbReference type="PROSITE" id="PS50122"/>
    </source>
</evidence>
<dbReference type="PANTHER" id="PTHR42872">
    <property type="entry name" value="PROTEIN-GLUTAMATE METHYLESTERASE/PROTEIN-GLUTAMINE GLUTAMINASE"/>
    <property type="match status" value="1"/>
</dbReference>
<evidence type="ECO:0000256" key="5">
    <source>
        <dbReference type="HAMAP-Rule" id="MF_00099"/>
    </source>
</evidence>
<dbReference type="AlphaFoldDB" id="A0A7C9INF7"/>
<evidence type="ECO:0000256" key="4">
    <source>
        <dbReference type="ARBA" id="ARBA00048267"/>
    </source>
</evidence>
<dbReference type="GO" id="GO:0008168">
    <property type="term" value="F:methyltransferase activity"/>
    <property type="evidence" value="ECO:0007669"/>
    <property type="project" value="UniProtKB-KW"/>
</dbReference>
<dbReference type="Gene3D" id="3.40.50.180">
    <property type="entry name" value="Methylesterase CheB, C-terminal domain"/>
    <property type="match status" value="1"/>
</dbReference>
<dbReference type="GO" id="GO:0005737">
    <property type="term" value="C:cytoplasm"/>
    <property type="evidence" value="ECO:0007669"/>
    <property type="project" value="UniProtKB-SubCell"/>
</dbReference>
<dbReference type="InterPro" id="IPR001789">
    <property type="entry name" value="Sig_transdc_resp-reg_receiver"/>
</dbReference>
<comment type="subcellular location">
    <subcellularLocation>
        <location evidence="5">Cytoplasm</location>
    </subcellularLocation>
</comment>
<feature type="active site" evidence="5 6">
    <location>
        <position position="189"/>
    </location>
</feature>
<sequence>MTPAAHSRIRVVIADDSSLARAMLRDFLESDDGIEVVGEATNGRQAVDLARDLKPDLITMDIEMPVMTGLEAIDTIMRTKALPILVVTSVLDAHNALEAVGRGALDAMSKPDFTRESRAEFVAKVRLLAGVAMVTRMGEARTYPLPGLASGLSAPQRPAPPRAQAETASALRSEAASGCYSHVFAIASSTGGPQALACILSALPNDFSCPVVIAQHISEGFAPGMAKWLSGLCKLPVRLAVEGEPLRSGEVLVSPSERHLSVSPRGRVALVECKPTDVFHPSCDLLLSSVAEVFRSRSVGIILTGMSNDGVKGLARIREQGGATMAQDEASSVVYGMNRVAIEAGLVRRVLPIDAIAGAMASLQAPRPARDRAQ</sequence>
<evidence type="ECO:0000256" key="7">
    <source>
        <dbReference type="PROSITE-ProRule" id="PRU00169"/>
    </source>
</evidence>
<dbReference type="GO" id="GO:0032259">
    <property type="term" value="P:methylation"/>
    <property type="evidence" value="ECO:0007669"/>
    <property type="project" value="UniProtKB-KW"/>
</dbReference>
<feature type="domain" description="CheB-type methylesterase" evidence="9">
    <location>
        <begin position="175"/>
        <end position="362"/>
    </location>
</feature>
<keyword evidence="5 7" id="KW-0597">Phosphoprotein</keyword>
<dbReference type="SUPFAM" id="SSF52172">
    <property type="entry name" value="CheY-like"/>
    <property type="match status" value="1"/>
</dbReference>
<evidence type="ECO:0000259" key="8">
    <source>
        <dbReference type="PROSITE" id="PS50110"/>
    </source>
</evidence>
<keyword evidence="10" id="KW-0489">Methyltransferase</keyword>
<dbReference type="EC" id="3.5.1.44" evidence="5"/>
<dbReference type="Proteomes" id="UP000482487">
    <property type="component" value="Unassembled WGS sequence"/>
</dbReference>
<dbReference type="GO" id="GO:0000156">
    <property type="term" value="F:phosphorelay response regulator activity"/>
    <property type="evidence" value="ECO:0007669"/>
    <property type="project" value="InterPro"/>
</dbReference>
<dbReference type="RefSeq" id="WP_160963688.1">
    <property type="nucleotide sequence ID" value="NZ_WVUD01000054.1"/>
</dbReference>
<evidence type="ECO:0000256" key="6">
    <source>
        <dbReference type="PROSITE-ProRule" id="PRU00050"/>
    </source>
</evidence>
<dbReference type="EMBL" id="WVUD01000054">
    <property type="protein sequence ID" value="MYL85065.1"/>
    <property type="molecule type" value="Genomic_DNA"/>
</dbReference>
<dbReference type="GO" id="GO:0008984">
    <property type="term" value="F:protein-glutamate methylesterase activity"/>
    <property type="evidence" value="ECO:0007669"/>
    <property type="project" value="UniProtKB-UniRule"/>
</dbReference>
<dbReference type="CDD" id="cd17541">
    <property type="entry name" value="REC_CheB-like"/>
    <property type="match status" value="1"/>
</dbReference>
<keyword evidence="3 5" id="KW-0378">Hydrolase</keyword>
<dbReference type="Pfam" id="PF00072">
    <property type="entry name" value="Response_reg"/>
    <property type="match status" value="1"/>
</dbReference>
<dbReference type="HAMAP" id="MF_00099">
    <property type="entry name" value="CheB_chemtxs"/>
    <property type="match status" value="1"/>
</dbReference>
<comment type="PTM">
    <text evidence="5">Phosphorylated by CheA. Phosphorylation of the N-terminal regulatory domain activates the methylesterase activity.</text>
</comment>
<comment type="domain">
    <text evidence="5">Contains a C-terminal catalytic domain, and an N-terminal region which modulates catalytic activity.</text>
</comment>
<comment type="catalytic activity">
    <reaction evidence="4 5">
        <text>[protein]-L-glutamate 5-O-methyl ester + H2O = L-glutamyl-[protein] + methanol + H(+)</text>
        <dbReference type="Rhea" id="RHEA:23236"/>
        <dbReference type="Rhea" id="RHEA-COMP:10208"/>
        <dbReference type="Rhea" id="RHEA-COMP:10311"/>
        <dbReference type="ChEBI" id="CHEBI:15377"/>
        <dbReference type="ChEBI" id="CHEBI:15378"/>
        <dbReference type="ChEBI" id="CHEBI:17790"/>
        <dbReference type="ChEBI" id="CHEBI:29973"/>
        <dbReference type="ChEBI" id="CHEBI:82795"/>
        <dbReference type="EC" id="3.1.1.61"/>
    </reaction>
</comment>
<dbReference type="PROSITE" id="PS50110">
    <property type="entry name" value="RESPONSE_REGULATORY"/>
    <property type="match status" value="1"/>
</dbReference>
<keyword evidence="10" id="KW-0808">Transferase</keyword>
<feature type="active site" evidence="5 6">
    <location>
        <position position="216"/>
    </location>
</feature>
<keyword evidence="1 5" id="KW-0963">Cytoplasm</keyword>
<dbReference type="InterPro" id="IPR035909">
    <property type="entry name" value="CheB_C"/>
</dbReference>
<evidence type="ECO:0000313" key="10">
    <source>
        <dbReference type="EMBL" id="MYL85065.1"/>
    </source>
</evidence>
<dbReference type="EC" id="3.1.1.61" evidence="5"/>
<dbReference type="SUPFAM" id="SSF52738">
    <property type="entry name" value="Methylesterase CheB, C-terminal domain"/>
    <property type="match status" value="1"/>
</dbReference>
<comment type="caution">
    <text evidence="10">The sequence shown here is derived from an EMBL/GenBank/DDBJ whole genome shotgun (WGS) entry which is preliminary data.</text>
</comment>
<feature type="active site" evidence="5 6">
    <location>
        <position position="309"/>
    </location>
</feature>
<feature type="modified residue" description="4-aspartylphosphate" evidence="5 7">
    <location>
        <position position="61"/>
    </location>
</feature>